<geneLocation type="plasmid" evidence="1 2">
    <name>AZOBR_p6</name>
</geneLocation>
<name>A0A9P1NTB4_9PROT</name>
<sequence>MEPTNRNTINILKNILESILRGH</sequence>
<proteinExistence type="predicted"/>
<dbReference type="EMBL" id="HE577333">
    <property type="protein sequence ID" value="CCD04051.1"/>
    <property type="molecule type" value="Genomic_DNA"/>
</dbReference>
<evidence type="ECO:0000313" key="1">
    <source>
        <dbReference type="EMBL" id="CCD04051.1"/>
    </source>
</evidence>
<evidence type="ECO:0000313" key="2">
    <source>
        <dbReference type="Proteomes" id="UP000007319"/>
    </source>
</evidence>
<keyword evidence="1" id="KW-0614">Plasmid</keyword>
<dbReference type="KEGG" id="abs:AZOBR_p60115"/>
<gene>
    <name evidence="1" type="ORF">AZOBR_p60115</name>
</gene>
<dbReference type="AlphaFoldDB" id="A0A9P1NTB4"/>
<organism evidence="1 2">
    <name type="scientific">Azospirillum baldaniorum</name>
    <dbReference type="NCBI Taxonomy" id="1064539"/>
    <lineage>
        <taxon>Bacteria</taxon>
        <taxon>Pseudomonadati</taxon>
        <taxon>Pseudomonadota</taxon>
        <taxon>Alphaproteobacteria</taxon>
        <taxon>Rhodospirillales</taxon>
        <taxon>Azospirillaceae</taxon>
        <taxon>Azospirillum</taxon>
    </lineage>
</organism>
<protein>
    <submittedName>
        <fullName evidence="1">Uncharacterized protein</fullName>
    </submittedName>
</protein>
<keyword evidence="2" id="KW-1185">Reference proteome</keyword>
<reference evidence="1 2" key="1">
    <citation type="journal article" date="2011" name="PLoS Genet.">
        <title>Azospirillum genomes reveal transition of bacteria from aquatic to terrestrial environments.</title>
        <authorList>
            <person name="Wisniewski-Dye F."/>
            <person name="Borziak K."/>
            <person name="Khalsa-Moyers G."/>
            <person name="Alexandre G."/>
            <person name="Sukharnikov L.O."/>
            <person name="Wuichet K."/>
            <person name="Hurst G.B."/>
            <person name="McDonald W.H."/>
            <person name="Robertson J.S."/>
            <person name="Barbe V."/>
            <person name="Calteau A."/>
            <person name="Rouy Z."/>
            <person name="Mangenot S."/>
            <person name="Prigent-Combaret C."/>
            <person name="Normand P."/>
            <person name="Boyer M."/>
            <person name="Siguier P."/>
            <person name="Dessaux Y."/>
            <person name="Elmerich C."/>
            <person name="Condemine G."/>
            <person name="Krishnen G."/>
            <person name="Kennedy I."/>
            <person name="Paterson A.H."/>
            <person name="Gonzalez V."/>
            <person name="Mavingui P."/>
            <person name="Zhulin I.B."/>
        </authorList>
    </citation>
    <scope>NUCLEOTIDE SEQUENCE [LARGE SCALE GENOMIC DNA]</scope>
    <source>
        <strain evidence="1 2">Sp245</strain>
    </source>
</reference>
<accession>A0A9P1NTB4</accession>
<dbReference type="Proteomes" id="UP000007319">
    <property type="component" value="Plasmid AZOBR_p6"/>
</dbReference>